<evidence type="ECO:0000256" key="1">
    <source>
        <dbReference type="ARBA" id="ARBA00010554"/>
    </source>
</evidence>
<dbReference type="SUPFAM" id="SSF54913">
    <property type="entry name" value="GlnB-like"/>
    <property type="match status" value="1"/>
</dbReference>
<dbReference type="Proteomes" id="UP000600363">
    <property type="component" value="Unassembled WGS sequence"/>
</dbReference>
<gene>
    <name evidence="2" type="ORF">HA299_03200</name>
</gene>
<comment type="caution">
    <text evidence="2">The sequence shown here is derived from an EMBL/GenBank/DDBJ whole genome shotgun (WGS) entry which is preliminary data.</text>
</comment>
<name>A0A832RXI6_9EURY</name>
<dbReference type="PANTHER" id="PTHR35983:SF1">
    <property type="entry name" value="UPF0166 PROTEIN TM_0021"/>
    <property type="match status" value="1"/>
</dbReference>
<dbReference type="AlphaFoldDB" id="A0A832RXI6"/>
<dbReference type="EMBL" id="DUIH01000011">
    <property type="protein sequence ID" value="HIH69614.1"/>
    <property type="molecule type" value="Genomic_DNA"/>
</dbReference>
<sequence>MKKESDAIMLRIFVGDSDKYEGKPLYKYLVEMFKKEGIAGATVLRGFLGYGKTSCLHTASILRLSADLPIVIEVIDSEDKIEKIKVKLGEIVKGGLITQERVKVILYEGDSEE</sequence>
<dbReference type="PANTHER" id="PTHR35983">
    <property type="entry name" value="UPF0166 PROTEIN TM_0021"/>
    <property type="match status" value="1"/>
</dbReference>
<dbReference type="RefSeq" id="WP_042687393.1">
    <property type="nucleotide sequence ID" value="NZ_DUIH01000011.1"/>
</dbReference>
<proteinExistence type="inferred from homology"/>
<protein>
    <submittedName>
        <fullName evidence="2">DUF190 domain-containing protein</fullName>
    </submittedName>
</protein>
<accession>A0A832RXI6</accession>
<evidence type="ECO:0000313" key="2">
    <source>
        <dbReference type="EMBL" id="HIH69614.1"/>
    </source>
</evidence>
<reference evidence="2" key="1">
    <citation type="journal article" date="2020" name="bioRxiv">
        <title>A rank-normalized archaeal taxonomy based on genome phylogeny resolves widespread incomplete and uneven classifications.</title>
        <authorList>
            <person name="Rinke C."/>
            <person name="Chuvochina M."/>
            <person name="Mussig A.J."/>
            <person name="Chaumeil P.-A."/>
            <person name="Waite D.W."/>
            <person name="Whitman W.B."/>
            <person name="Parks D.H."/>
            <person name="Hugenholtz P."/>
        </authorList>
    </citation>
    <scope>NUCLEOTIDE SEQUENCE</scope>
    <source>
        <strain evidence="2">UBA12518</strain>
    </source>
</reference>
<organism evidence="2 3">
    <name type="scientific">Methermicoccus shengliensis</name>
    <dbReference type="NCBI Taxonomy" id="660064"/>
    <lineage>
        <taxon>Archaea</taxon>
        <taxon>Methanobacteriati</taxon>
        <taxon>Methanobacteriota</taxon>
        <taxon>Stenosarchaea group</taxon>
        <taxon>Methanomicrobia</taxon>
        <taxon>Methanosarcinales</taxon>
        <taxon>Methermicoccaceae</taxon>
        <taxon>Methermicoccus</taxon>
    </lineage>
</organism>
<dbReference type="InterPro" id="IPR011322">
    <property type="entry name" value="N-reg_PII-like_a/b"/>
</dbReference>
<dbReference type="InterPro" id="IPR003793">
    <property type="entry name" value="UPF0166"/>
</dbReference>
<dbReference type="Pfam" id="PF02641">
    <property type="entry name" value="DUF190"/>
    <property type="match status" value="1"/>
</dbReference>
<comment type="similarity">
    <text evidence="1">Belongs to the UPF0166 family.</text>
</comment>
<dbReference type="Gene3D" id="3.30.70.120">
    <property type="match status" value="1"/>
</dbReference>
<dbReference type="InterPro" id="IPR015867">
    <property type="entry name" value="N-reg_PII/ATP_PRibTrfase_C"/>
</dbReference>
<evidence type="ECO:0000313" key="3">
    <source>
        <dbReference type="Proteomes" id="UP000600363"/>
    </source>
</evidence>